<dbReference type="EC" id="2.3.2.27" evidence="2"/>
<keyword evidence="6" id="KW-0833">Ubl conjugation pathway</keyword>
<dbReference type="AlphaFoldDB" id="A0A2B7XBH1"/>
<evidence type="ECO:0000256" key="3">
    <source>
        <dbReference type="ARBA" id="ARBA00022679"/>
    </source>
</evidence>
<feature type="compositionally biased region" description="Polar residues" evidence="9">
    <location>
        <begin position="80"/>
        <end position="89"/>
    </location>
</feature>
<accession>A0A2B7XBH1</accession>
<evidence type="ECO:0000256" key="9">
    <source>
        <dbReference type="SAM" id="MobiDB-lite"/>
    </source>
</evidence>
<evidence type="ECO:0000313" key="11">
    <source>
        <dbReference type="EMBL" id="PGH06230.1"/>
    </source>
</evidence>
<feature type="region of interest" description="Disordered" evidence="9">
    <location>
        <begin position="160"/>
        <end position="179"/>
    </location>
</feature>
<feature type="domain" description="RING-type" evidence="10">
    <location>
        <begin position="308"/>
        <end position="349"/>
    </location>
</feature>
<dbReference type="GO" id="GO:0061630">
    <property type="term" value="F:ubiquitin protein ligase activity"/>
    <property type="evidence" value="ECO:0007669"/>
    <property type="project" value="UniProtKB-EC"/>
</dbReference>
<keyword evidence="3" id="KW-0808">Transferase</keyword>
<keyword evidence="12" id="KW-1185">Reference proteome</keyword>
<dbReference type="STRING" id="1447883.A0A2B7XBH1"/>
<dbReference type="GO" id="GO:0006511">
    <property type="term" value="P:ubiquitin-dependent protein catabolic process"/>
    <property type="evidence" value="ECO:0007669"/>
    <property type="project" value="TreeGrafter"/>
</dbReference>
<dbReference type="Proteomes" id="UP000224634">
    <property type="component" value="Unassembled WGS sequence"/>
</dbReference>
<dbReference type="InterPro" id="IPR001841">
    <property type="entry name" value="Znf_RING"/>
</dbReference>
<evidence type="ECO:0000256" key="4">
    <source>
        <dbReference type="ARBA" id="ARBA00022723"/>
    </source>
</evidence>
<dbReference type="Pfam" id="PF13639">
    <property type="entry name" value="zf-RING_2"/>
    <property type="match status" value="1"/>
</dbReference>
<keyword evidence="7" id="KW-0862">Zinc</keyword>
<dbReference type="FunFam" id="3.30.40.10:FF:000127">
    <property type="entry name" value="E3 ubiquitin-protein ligase RNF181"/>
    <property type="match status" value="1"/>
</dbReference>
<evidence type="ECO:0000256" key="2">
    <source>
        <dbReference type="ARBA" id="ARBA00012483"/>
    </source>
</evidence>
<dbReference type="PANTHER" id="PTHR45931:SF3">
    <property type="entry name" value="RING ZINC FINGER-CONTAINING PROTEIN"/>
    <property type="match status" value="1"/>
</dbReference>
<feature type="compositionally biased region" description="Basic and acidic residues" evidence="9">
    <location>
        <begin position="432"/>
        <end position="443"/>
    </location>
</feature>
<keyword evidence="4" id="KW-0479">Metal-binding</keyword>
<dbReference type="GO" id="GO:0016567">
    <property type="term" value="P:protein ubiquitination"/>
    <property type="evidence" value="ECO:0007669"/>
    <property type="project" value="UniProtKB-ARBA"/>
</dbReference>
<feature type="compositionally biased region" description="Polar residues" evidence="9">
    <location>
        <begin position="414"/>
        <end position="431"/>
    </location>
</feature>
<comment type="catalytic activity">
    <reaction evidence="1">
        <text>S-ubiquitinyl-[E2 ubiquitin-conjugating enzyme]-L-cysteine + [acceptor protein]-L-lysine = [E2 ubiquitin-conjugating enzyme]-L-cysteine + N(6)-ubiquitinyl-[acceptor protein]-L-lysine.</text>
        <dbReference type="EC" id="2.3.2.27"/>
    </reaction>
</comment>
<evidence type="ECO:0000256" key="8">
    <source>
        <dbReference type="PROSITE-ProRule" id="PRU00175"/>
    </source>
</evidence>
<name>A0A2B7XBH1_POLH7</name>
<evidence type="ECO:0000256" key="7">
    <source>
        <dbReference type="ARBA" id="ARBA00022833"/>
    </source>
</evidence>
<evidence type="ECO:0000256" key="1">
    <source>
        <dbReference type="ARBA" id="ARBA00000900"/>
    </source>
</evidence>
<feature type="region of interest" description="Disordered" evidence="9">
    <location>
        <begin position="356"/>
        <end position="464"/>
    </location>
</feature>
<evidence type="ECO:0000259" key="10">
    <source>
        <dbReference type="PROSITE" id="PS50089"/>
    </source>
</evidence>
<proteinExistence type="predicted"/>
<dbReference type="InterPro" id="IPR051834">
    <property type="entry name" value="RING_finger_E3_ligase"/>
</dbReference>
<reference evidence="11 12" key="1">
    <citation type="submission" date="2017-10" db="EMBL/GenBank/DDBJ databases">
        <title>Comparative genomics in systemic dimorphic fungi from Ajellomycetaceae.</title>
        <authorList>
            <person name="Munoz J.F."/>
            <person name="Mcewen J.G."/>
            <person name="Clay O.K."/>
            <person name="Cuomo C.A."/>
        </authorList>
    </citation>
    <scope>NUCLEOTIDE SEQUENCE [LARGE SCALE GENOMIC DNA]</scope>
    <source>
        <strain evidence="11 12">UAMH7299</strain>
    </source>
</reference>
<feature type="region of interest" description="Disordered" evidence="9">
    <location>
        <begin position="43"/>
        <end position="132"/>
    </location>
</feature>
<evidence type="ECO:0000256" key="6">
    <source>
        <dbReference type="ARBA" id="ARBA00022786"/>
    </source>
</evidence>
<dbReference type="PROSITE" id="PS50089">
    <property type="entry name" value="ZF_RING_2"/>
    <property type="match status" value="1"/>
</dbReference>
<comment type="caution">
    <text evidence="11">The sequence shown here is derived from an EMBL/GenBank/DDBJ whole genome shotgun (WGS) entry which is preliminary data.</text>
</comment>
<gene>
    <name evidence="11" type="ORF">AJ80_08199</name>
</gene>
<dbReference type="GO" id="GO:0005634">
    <property type="term" value="C:nucleus"/>
    <property type="evidence" value="ECO:0007669"/>
    <property type="project" value="TreeGrafter"/>
</dbReference>
<protein>
    <recommendedName>
        <fullName evidence="2">RING-type E3 ubiquitin transferase</fullName>
        <ecNumber evidence="2">2.3.2.27</ecNumber>
    </recommendedName>
</protein>
<feature type="compositionally biased region" description="Low complexity" evidence="9">
    <location>
        <begin position="163"/>
        <end position="178"/>
    </location>
</feature>
<dbReference type="SUPFAM" id="SSF57850">
    <property type="entry name" value="RING/U-box"/>
    <property type="match status" value="1"/>
</dbReference>
<dbReference type="OrthoDB" id="8062037at2759"/>
<dbReference type="Gene3D" id="3.30.40.10">
    <property type="entry name" value="Zinc/RING finger domain, C3HC4 (zinc finger)"/>
    <property type="match status" value="1"/>
</dbReference>
<dbReference type="InterPro" id="IPR013083">
    <property type="entry name" value="Znf_RING/FYVE/PHD"/>
</dbReference>
<dbReference type="SMART" id="SM00184">
    <property type="entry name" value="RING"/>
    <property type="match status" value="1"/>
</dbReference>
<keyword evidence="5 8" id="KW-0863">Zinc-finger</keyword>
<feature type="compositionally biased region" description="Low complexity" evidence="9">
    <location>
        <begin position="356"/>
        <end position="372"/>
    </location>
</feature>
<evidence type="ECO:0000313" key="12">
    <source>
        <dbReference type="Proteomes" id="UP000224634"/>
    </source>
</evidence>
<organism evidence="11 12">
    <name type="scientific">Polytolypa hystricis (strain UAMH7299)</name>
    <dbReference type="NCBI Taxonomy" id="1447883"/>
    <lineage>
        <taxon>Eukaryota</taxon>
        <taxon>Fungi</taxon>
        <taxon>Dikarya</taxon>
        <taxon>Ascomycota</taxon>
        <taxon>Pezizomycotina</taxon>
        <taxon>Eurotiomycetes</taxon>
        <taxon>Eurotiomycetidae</taxon>
        <taxon>Onygenales</taxon>
        <taxon>Onygenales incertae sedis</taxon>
        <taxon>Polytolypa</taxon>
    </lineage>
</organism>
<dbReference type="PANTHER" id="PTHR45931">
    <property type="entry name" value="SI:CH211-59O9.10"/>
    <property type="match status" value="1"/>
</dbReference>
<evidence type="ECO:0000256" key="5">
    <source>
        <dbReference type="ARBA" id="ARBA00022771"/>
    </source>
</evidence>
<dbReference type="GO" id="GO:0008270">
    <property type="term" value="F:zinc ion binding"/>
    <property type="evidence" value="ECO:0007669"/>
    <property type="project" value="UniProtKB-KW"/>
</dbReference>
<sequence>MASRSESGERVFCHECGNTWPRAEHGLDCPDCHSEFVEILEDSAGSTPSIPPLDDNDQDHDHDHDSRPAGAPNFPPFLSFINSGPQSSRPQHEYEESRGGVTRHHYRSDDGRFTYTSTTIRSPRAGTLPGADNPNQFTNDPLLPLLQNFNSILRGITHDFHDPSNPNQNQNQNPFPQNRFDHDFDAEFLRPRDATRPQQAGNPIDNINHFLSLFNTPMPQHGPGPEGQRGPRVYHAANPIDLLTQMLSMGRHGDAVYSQEELDRVISELIDQNMNGTAPGPASENAIQSLPKKKMDATLMGSDGKAECSICMDSVEIGYEVTVLPCTHWFHEACIGAWLREHDTCPHCRRGIMQDQQSRDNQQQQQQQQQQQGSTSNPSAGGGRGSRADPIIIDRSYEPQHNNGNSPFGHANSPAASSQQRPQPGPSNNHRPTYDQDYQRRNDQGGGGLADWWRRFAGGNGGGA</sequence>
<dbReference type="EMBL" id="PDNA01000180">
    <property type="protein sequence ID" value="PGH06230.1"/>
    <property type="molecule type" value="Genomic_DNA"/>
</dbReference>